<dbReference type="PANTHER" id="PTHR10302">
    <property type="entry name" value="SINGLE-STRANDED DNA-BINDING PROTEIN"/>
    <property type="match status" value="1"/>
</dbReference>
<dbReference type="PANTHER" id="PTHR10302:SF27">
    <property type="entry name" value="SINGLE-STRANDED DNA-BINDING PROTEIN"/>
    <property type="match status" value="1"/>
</dbReference>
<dbReference type="SUPFAM" id="SSF50249">
    <property type="entry name" value="Nucleic acid-binding proteins"/>
    <property type="match status" value="1"/>
</dbReference>
<dbReference type="Proteomes" id="UP000078534">
    <property type="component" value="Unassembled WGS sequence"/>
</dbReference>
<gene>
    <name evidence="4" type="ORF">A6K24_17375</name>
</gene>
<sequence>MINQVILVGRLTKDPEIRYTADGAPVANITLAVSRQFRNAAGEIDTDFVNCSVWRRTAENTANYCRKGSIVGVTGRIQTRSYENAERTRVYVTEVVADSVRFMSGKPRELVEQES</sequence>
<dbReference type="InterPro" id="IPR000424">
    <property type="entry name" value="Primosome_PriB/ssb"/>
</dbReference>
<accession>A0A179T275</accession>
<comment type="subunit">
    <text evidence="2">Homotetramer.</text>
</comment>
<dbReference type="GO" id="GO:0003697">
    <property type="term" value="F:single-stranded DNA binding"/>
    <property type="evidence" value="ECO:0007669"/>
    <property type="project" value="UniProtKB-UniRule"/>
</dbReference>
<reference evidence="5" key="1">
    <citation type="submission" date="2016-04" db="EMBL/GenBank/DDBJ databases">
        <authorList>
            <person name="Lyu Z."/>
            <person name="Lyu W."/>
        </authorList>
    </citation>
    <scope>NUCLEOTIDE SEQUENCE [LARGE SCALE GENOMIC DNA]</scope>
    <source>
        <strain evidence="5">C44</strain>
    </source>
</reference>
<dbReference type="EMBL" id="LWSG01000005">
    <property type="protein sequence ID" value="OAS88147.1"/>
    <property type="molecule type" value="Genomic_DNA"/>
</dbReference>
<dbReference type="NCBIfam" id="TIGR00621">
    <property type="entry name" value="ssb"/>
    <property type="match status" value="1"/>
</dbReference>
<dbReference type="Pfam" id="PF00436">
    <property type="entry name" value="SSB"/>
    <property type="match status" value="1"/>
</dbReference>
<organism evidence="4 5">
    <name type="scientific">Metabacillus litoralis</name>
    <dbReference type="NCBI Taxonomy" id="152268"/>
    <lineage>
        <taxon>Bacteria</taxon>
        <taxon>Bacillati</taxon>
        <taxon>Bacillota</taxon>
        <taxon>Bacilli</taxon>
        <taxon>Bacillales</taxon>
        <taxon>Bacillaceae</taxon>
        <taxon>Metabacillus</taxon>
    </lineage>
</organism>
<dbReference type="InterPro" id="IPR012340">
    <property type="entry name" value="NA-bd_OB-fold"/>
</dbReference>
<evidence type="ECO:0000256" key="1">
    <source>
        <dbReference type="ARBA" id="ARBA00023125"/>
    </source>
</evidence>
<dbReference type="AlphaFoldDB" id="A0A179T275"/>
<dbReference type="OrthoDB" id="9809878at2"/>
<evidence type="ECO:0000256" key="3">
    <source>
        <dbReference type="PIRNR" id="PIRNR002070"/>
    </source>
</evidence>
<evidence type="ECO:0000313" key="4">
    <source>
        <dbReference type="EMBL" id="OAS88147.1"/>
    </source>
</evidence>
<dbReference type="GO" id="GO:0009295">
    <property type="term" value="C:nucleoid"/>
    <property type="evidence" value="ECO:0007669"/>
    <property type="project" value="TreeGrafter"/>
</dbReference>
<dbReference type="PIRSF" id="PIRSF002070">
    <property type="entry name" value="SSB"/>
    <property type="match status" value="1"/>
</dbReference>
<name>A0A179T275_9BACI</name>
<dbReference type="GO" id="GO:0006260">
    <property type="term" value="P:DNA replication"/>
    <property type="evidence" value="ECO:0007669"/>
    <property type="project" value="InterPro"/>
</dbReference>
<comment type="caution">
    <text evidence="2">Lacks conserved residue(s) required for the propagation of feature annotation.</text>
</comment>
<dbReference type="HAMAP" id="MF_00984">
    <property type="entry name" value="SSB"/>
    <property type="match status" value="1"/>
</dbReference>
<comment type="caution">
    <text evidence="4">The sequence shown here is derived from an EMBL/GenBank/DDBJ whole genome shotgun (WGS) entry which is preliminary data.</text>
</comment>
<evidence type="ECO:0000313" key="5">
    <source>
        <dbReference type="Proteomes" id="UP000078534"/>
    </source>
</evidence>
<dbReference type="RefSeq" id="WP_066328728.1">
    <property type="nucleotide sequence ID" value="NZ_LWSG01000005.1"/>
</dbReference>
<dbReference type="STRING" id="152268.A6K24_17375"/>
<protein>
    <recommendedName>
        <fullName evidence="2 3">Single-stranded DNA-binding protein</fullName>
        <shortName evidence="2">SSB</shortName>
    </recommendedName>
</protein>
<evidence type="ECO:0000256" key="2">
    <source>
        <dbReference type="HAMAP-Rule" id="MF_00984"/>
    </source>
</evidence>
<keyword evidence="1 2" id="KW-0238">DNA-binding</keyword>
<dbReference type="InterPro" id="IPR011344">
    <property type="entry name" value="ssDNA-bd"/>
</dbReference>
<dbReference type="PROSITE" id="PS50935">
    <property type="entry name" value="SSB"/>
    <property type="match status" value="1"/>
</dbReference>
<dbReference type="Gene3D" id="2.40.50.140">
    <property type="entry name" value="Nucleic acid-binding proteins"/>
    <property type="match status" value="1"/>
</dbReference>
<keyword evidence="5" id="KW-1185">Reference proteome</keyword>
<proteinExistence type="inferred from homology"/>
<dbReference type="CDD" id="cd04496">
    <property type="entry name" value="SSB_OBF"/>
    <property type="match status" value="1"/>
</dbReference>